<dbReference type="InterPro" id="IPR001356">
    <property type="entry name" value="HD"/>
</dbReference>
<evidence type="ECO:0000256" key="1">
    <source>
        <dbReference type="ARBA" id="ARBA00004123"/>
    </source>
</evidence>
<keyword evidence="10" id="KW-1185">Reference proteome</keyword>
<evidence type="ECO:0000259" key="8">
    <source>
        <dbReference type="PROSITE" id="PS50071"/>
    </source>
</evidence>
<evidence type="ECO:0000313" key="10">
    <source>
        <dbReference type="Proteomes" id="UP001445076"/>
    </source>
</evidence>
<organism evidence="9 10">
    <name type="scientific">Cherax quadricarinatus</name>
    <name type="common">Australian red claw crayfish</name>
    <dbReference type="NCBI Taxonomy" id="27406"/>
    <lineage>
        <taxon>Eukaryota</taxon>
        <taxon>Metazoa</taxon>
        <taxon>Ecdysozoa</taxon>
        <taxon>Arthropoda</taxon>
        <taxon>Crustacea</taxon>
        <taxon>Multicrustacea</taxon>
        <taxon>Malacostraca</taxon>
        <taxon>Eumalacostraca</taxon>
        <taxon>Eucarida</taxon>
        <taxon>Decapoda</taxon>
        <taxon>Pleocyemata</taxon>
        <taxon>Astacidea</taxon>
        <taxon>Parastacoidea</taxon>
        <taxon>Parastacidae</taxon>
        <taxon>Cherax</taxon>
    </lineage>
</organism>
<dbReference type="PANTHER" id="PTHR24333">
    <property type="entry name" value="HOMEO BOX HB9 LIKE A-RELATED"/>
    <property type="match status" value="1"/>
</dbReference>
<evidence type="ECO:0000256" key="5">
    <source>
        <dbReference type="PROSITE-ProRule" id="PRU00108"/>
    </source>
</evidence>
<dbReference type="PANTHER" id="PTHR24333:SF11">
    <property type="entry name" value="HOMEOBOX PROTEIN BARH-LIKE 1B"/>
    <property type="match status" value="1"/>
</dbReference>
<dbReference type="InterPro" id="IPR000047">
    <property type="entry name" value="HTH_motif"/>
</dbReference>
<evidence type="ECO:0000313" key="9">
    <source>
        <dbReference type="EMBL" id="KAK8736569.1"/>
    </source>
</evidence>
<dbReference type="EMBL" id="JARKIK010000044">
    <property type="protein sequence ID" value="KAK8736568.1"/>
    <property type="molecule type" value="Genomic_DNA"/>
</dbReference>
<feature type="region of interest" description="Disordered" evidence="7">
    <location>
        <begin position="404"/>
        <end position="545"/>
    </location>
</feature>
<feature type="compositionally biased region" description="Basic and acidic residues" evidence="7">
    <location>
        <begin position="475"/>
        <end position="485"/>
    </location>
</feature>
<keyword evidence="4 5" id="KW-0539">Nucleus</keyword>
<accession>A0AAW0X8A1</accession>
<feature type="compositionally biased region" description="Basic and acidic residues" evidence="7">
    <location>
        <begin position="432"/>
        <end position="452"/>
    </location>
</feature>
<dbReference type="InterPro" id="IPR017970">
    <property type="entry name" value="Homeobox_CS"/>
</dbReference>
<dbReference type="GO" id="GO:0005634">
    <property type="term" value="C:nucleus"/>
    <property type="evidence" value="ECO:0007669"/>
    <property type="project" value="UniProtKB-SubCell"/>
</dbReference>
<feature type="compositionally biased region" description="Acidic residues" evidence="7">
    <location>
        <begin position="486"/>
        <end position="507"/>
    </location>
</feature>
<keyword evidence="3 5" id="KW-0371">Homeobox</keyword>
<dbReference type="PRINTS" id="PR00031">
    <property type="entry name" value="HTHREPRESSR"/>
</dbReference>
<name>A0AAW0X8A1_CHEQU</name>
<evidence type="ECO:0000256" key="3">
    <source>
        <dbReference type="ARBA" id="ARBA00023155"/>
    </source>
</evidence>
<evidence type="ECO:0000256" key="4">
    <source>
        <dbReference type="ARBA" id="ARBA00023242"/>
    </source>
</evidence>
<protein>
    <recommendedName>
        <fullName evidence="8">Homeobox domain-containing protein</fullName>
    </recommendedName>
</protein>
<dbReference type="SMART" id="SM00389">
    <property type="entry name" value="HOX"/>
    <property type="match status" value="1"/>
</dbReference>
<dbReference type="Gene3D" id="1.10.10.60">
    <property type="entry name" value="Homeodomain-like"/>
    <property type="match status" value="1"/>
</dbReference>
<keyword evidence="2 5" id="KW-0238">DNA-binding</keyword>
<reference evidence="9 10" key="1">
    <citation type="journal article" date="2024" name="BMC Genomics">
        <title>Genome assembly of redclaw crayfish (Cherax quadricarinatus) provides insights into its immune adaptation and hypoxia tolerance.</title>
        <authorList>
            <person name="Liu Z."/>
            <person name="Zheng J."/>
            <person name="Li H."/>
            <person name="Fang K."/>
            <person name="Wang S."/>
            <person name="He J."/>
            <person name="Zhou D."/>
            <person name="Weng S."/>
            <person name="Chi M."/>
            <person name="Gu Z."/>
            <person name="He J."/>
            <person name="Li F."/>
            <person name="Wang M."/>
        </authorList>
    </citation>
    <scope>NUCLEOTIDE SEQUENCE [LARGE SCALE GENOMIC DNA]</scope>
    <source>
        <strain evidence="9">ZL_2023a</strain>
    </source>
</reference>
<dbReference type="InterPro" id="IPR020479">
    <property type="entry name" value="HD_metazoa"/>
</dbReference>
<gene>
    <name evidence="9" type="ORF">OTU49_005081</name>
</gene>
<dbReference type="EMBL" id="JARKIK010000044">
    <property type="protein sequence ID" value="KAK8736569.1"/>
    <property type="molecule type" value="Genomic_DNA"/>
</dbReference>
<dbReference type="CDD" id="cd00086">
    <property type="entry name" value="homeodomain"/>
    <property type="match status" value="1"/>
</dbReference>
<dbReference type="Proteomes" id="UP001445076">
    <property type="component" value="Unassembled WGS sequence"/>
</dbReference>
<dbReference type="Pfam" id="PF00046">
    <property type="entry name" value="Homeodomain"/>
    <property type="match status" value="1"/>
</dbReference>
<feature type="DNA-binding region" description="Homeobox" evidence="5">
    <location>
        <begin position="345"/>
        <end position="404"/>
    </location>
</feature>
<dbReference type="PROSITE" id="PS50071">
    <property type="entry name" value="HOMEOBOX_2"/>
    <property type="match status" value="1"/>
</dbReference>
<sequence>MPRSFLIRDLLWGEDRRSAVMKDDIDVGLDLTTRAHGNTQAHGSTQAHDNTHAHDSIQAQGNTNADIMPYIHTTAHAINPETCSKPAKVTPEVATALNVHPLLSAGLCESQGGSSGVCRCELCVLTAAHLSSTSEPPPAHNTSRLPHGDRVLSDIFRGHPQETSTSDPCSDIAGTHTDEEFLMWRGVTSVTPLATLPAASPPLSSPSPSTSPTCAHRALETPSPAPGCTLPHPLLPVLQRPSFDTAQGLLRSDKSFGFGDVRRFIPLHGGGRHVYGGVPLVPPHHHHYLWAAQYSSLLSSLPLQDYEVTSPSTPRTCSSPAVPVPVPVYVRTRPSALPDTSAKKCRRSRTVFTELQLVGLERRFEAQKYLSTPDRVDLARSLGLTQLQVKTWYQNRRMKWKKQVMLEGSKEPPTKPKGRPKKNSVPSFAELQRMKEAQEEEERKTRGGVKEAPEEEDTGKKMVFQLTDTNLPSDEAEKTHWAAKEEVEEEEEEDEEVEDEEEDDGELVDVGVEGRICKEVQEELQQPNSVGHRKVDLIRSSEIVQ</sequence>
<reference evidence="9" key="2">
    <citation type="submission" date="2024-01" db="EMBL/GenBank/DDBJ databases">
        <authorList>
            <person name="He J."/>
            <person name="Wang M."/>
            <person name="Zheng J."/>
            <person name="Liu Z."/>
        </authorList>
    </citation>
    <scope>NUCLEOTIDE SEQUENCE</scope>
    <source>
        <strain evidence="9">ZL_2023a</strain>
        <tissue evidence="9">Muscle</tissue>
    </source>
</reference>
<evidence type="ECO:0000256" key="7">
    <source>
        <dbReference type="SAM" id="MobiDB-lite"/>
    </source>
</evidence>
<dbReference type="AlphaFoldDB" id="A0AAW0X8A1"/>
<comment type="subcellular location">
    <subcellularLocation>
        <location evidence="1 5 6">Nucleus</location>
    </subcellularLocation>
</comment>
<proteinExistence type="predicted"/>
<evidence type="ECO:0000256" key="2">
    <source>
        <dbReference type="ARBA" id="ARBA00023125"/>
    </source>
</evidence>
<feature type="domain" description="Homeobox" evidence="8">
    <location>
        <begin position="343"/>
        <end position="403"/>
    </location>
</feature>
<dbReference type="SUPFAM" id="SSF46689">
    <property type="entry name" value="Homeodomain-like"/>
    <property type="match status" value="1"/>
</dbReference>
<comment type="caution">
    <text evidence="9">The sequence shown here is derived from an EMBL/GenBank/DDBJ whole genome shotgun (WGS) entry which is preliminary data.</text>
</comment>
<dbReference type="PRINTS" id="PR00024">
    <property type="entry name" value="HOMEOBOX"/>
</dbReference>
<dbReference type="InterPro" id="IPR009057">
    <property type="entry name" value="Homeodomain-like_sf"/>
</dbReference>
<dbReference type="PROSITE" id="PS00027">
    <property type="entry name" value="HOMEOBOX_1"/>
    <property type="match status" value="1"/>
</dbReference>
<evidence type="ECO:0000256" key="6">
    <source>
        <dbReference type="RuleBase" id="RU000682"/>
    </source>
</evidence>
<dbReference type="GO" id="GO:0000981">
    <property type="term" value="F:DNA-binding transcription factor activity, RNA polymerase II-specific"/>
    <property type="evidence" value="ECO:0007669"/>
    <property type="project" value="InterPro"/>
</dbReference>
<dbReference type="GO" id="GO:0003677">
    <property type="term" value="F:DNA binding"/>
    <property type="evidence" value="ECO:0007669"/>
    <property type="project" value="UniProtKB-UniRule"/>
</dbReference>
<dbReference type="InterPro" id="IPR050848">
    <property type="entry name" value="Homeobox_TF"/>
</dbReference>